<gene>
    <name evidence="6" type="ORF">BET03_00890</name>
</gene>
<dbReference type="RefSeq" id="WP_120166291.1">
    <property type="nucleotide sequence ID" value="NZ_MCIB01000001.1"/>
</dbReference>
<dbReference type="InterPro" id="IPR009078">
    <property type="entry name" value="Ferritin-like_SF"/>
</dbReference>
<dbReference type="PANTHER" id="PTHR37165:SF1">
    <property type="entry name" value="TYPE 1 ENCAPSULIN SHELL PROTEIN"/>
    <property type="match status" value="1"/>
</dbReference>
<keyword evidence="1" id="KW-0409">Iron storage</keyword>
<keyword evidence="6" id="KW-0830">Ubiquinone</keyword>
<dbReference type="GO" id="GO:0046872">
    <property type="term" value="F:metal ion binding"/>
    <property type="evidence" value="ECO:0007669"/>
    <property type="project" value="UniProtKB-KW"/>
</dbReference>
<proteinExistence type="predicted"/>
<evidence type="ECO:0000256" key="3">
    <source>
        <dbReference type="ARBA" id="ARBA00023004"/>
    </source>
</evidence>
<protein>
    <submittedName>
        <fullName evidence="6">Ubiquinone biosynthesis protein COQ7</fullName>
    </submittedName>
</protein>
<keyword evidence="7" id="KW-1185">Reference proteome</keyword>
<dbReference type="InterPro" id="IPR051429">
    <property type="entry name" value="Encapsulin_nc"/>
</dbReference>
<keyword evidence="3" id="KW-0408">Iron</keyword>
<dbReference type="GO" id="GO:0140737">
    <property type="term" value="C:encapsulin nanocompartment"/>
    <property type="evidence" value="ECO:0007669"/>
    <property type="project" value="UniProtKB-SubCell"/>
</dbReference>
<dbReference type="PANTHER" id="PTHR37165">
    <property type="entry name" value="PEPTIDASE U56 FAMILY"/>
    <property type="match status" value="1"/>
</dbReference>
<name>A0A419TAB7_9FIRM</name>
<dbReference type="InterPro" id="IPR054581">
    <property type="entry name" value="EncFtn-like"/>
</dbReference>
<dbReference type="AlphaFoldDB" id="A0A419TAB7"/>
<evidence type="ECO:0000256" key="1">
    <source>
        <dbReference type="ARBA" id="ARBA00022434"/>
    </source>
</evidence>
<dbReference type="GO" id="GO:0006879">
    <property type="term" value="P:intracellular iron ion homeostasis"/>
    <property type="evidence" value="ECO:0007669"/>
    <property type="project" value="UniProtKB-KW"/>
</dbReference>
<dbReference type="EMBL" id="MCIB01000001">
    <property type="protein sequence ID" value="RKD34420.1"/>
    <property type="molecule type" value="Genomic_DNA"/>
</dbReference>
<dbReference type="OrthoDB" id="9811690at2"/>
<dbReference type="Gene3D" id="6.10.140.1960">
    <property type="match status" value="1"/>
</dbReference>
<keyword evidence="5" id="KW-1284">Encapsulin nanocompartment</keyword>
<accession>A0A419TAB7</accession>
<dbReference type="Proteomes" id="UP000284177">
    <property type="component" value="Unassembled WGS sequence"/>
</dbReference>
<evidence type="ECO:0000313" key="6">
    <source>
        <dbReference type="EMBL" id="RKD34420.1"/>
    </source>
</evidence>
<reference evidence="6 7" key="1">
    <citation type="submission" date="2016-08" db="EMBL/GenBank/DDBJ databases">
        <title>Novel Firmicutes and Novel Genomes.</title>
        <authorList>
            <person name="Poppleton D.I."/>
            <person name="Gribaldo S."/>
        </authorList>
    </citation>
    <scope>NUCLEOTIDE SEQUENCE [LARGE SCALE GENOMIC DNA]</scope>
    <source>
        <strain evidence="6 7">CTT3</strain>
    </source>
</reference>
<keyword evidence="2" id="KW-0479">Metal-binding</keyword>
<comment type="subcellular location">
    <subcellularLocation>
        <location evidence="4">Encapsulin nanocompartment</location>
    </subcellularLocation>
</comment>
<evidence type="ECO:0000313" key="7">
    <source>
        <dbReference type="Proteomes" id="UP000284177"/>
    </source>
</evidence>
<evidence type="ECO:0000256" key="2">
    <source>
        <dbReference type="ARBA" id="ARBA00022723"/>
    </source>
</evidence>
<dbReference type="CDD" id="cd00657">
    <property type="entry name" value="Ferritin_like"/>
    <property type="match status" value="1"/>
</dbReference>
<evidence type="ECO:0000256" key="4">
    <source>
        <dbReference type="ARBA" id="ARBA00033738"/>
    </source>
</evidence>
<comment type="caution">
    <text evidence="6">The sequence shown here is derived from an EMBL/GenBank/DDBJ whole genome shotgun (WGS) entry which is preliminary data.</text>
</comment>
<evidence type="ECO:0000256" key="5">
    <source>
        <dbReference type="ARBA" id="ARBA00033787"/>
    </source>
</evidence>
<sequence length="123" mass="14156">MPQMPNPFGMKIPKKITKEELIQAIRQDIVGELEAIFLYDAHAQATDDPRAKKILEDIRDEEREHVGELMTLLNILDPREAELFANGKEEVKEMMEELNIEMPKKEIDLSDKEPKTVGSLINK</sequence>
<dbReference type="Pfam" id="PF22277">
    <property type="entry name" value="EncFtn-like"/>
    <property type="match status" value="1"/>
</dbReference>
<dbReference type="SUPFAM" id="SSF47240">
    <property type="entry name" value="Ferritin-like"/>
    <property type="match status" value="1"/>
</dbReference>
<organism evidence="6 7">
    <name type="scientific">Thermohalobacter berrensis</name>
    <dbReference type="NCBI Taxonomy" id="99594"/>
    <lineage>
        <taxon>Bacteria</taxon>
        <taxon>Bacillati</taxon>
        <taxon>Bacillota</taxon>
        <taxon>Tissierellia</taxon>
        <taxon>Tissierellales</taxon>
        <taxon>Thermohalobacteraceae</taxon>
        <taxon>Thermohalobacter</taxon>
    </lineage>
</organism>